<reference evidence="2 3" key="1">
    <citation type="submission" date="2020-02" db="EMBL/GenBank/DDBJ databases">
        <authorList>
            <person name="Ma Q."/>
            <person name="Huang Y."/>
            <person name="Song X."/>
            <person name="Pei D."/>
        </authorList>
    </citation>
    <scope>NUCLEOTIDE SEQUENCE [LARGE SCALE GENOMIC DNA]</scope>
    <source>
        <strain evidence="2">Sxm20200214</strain>
        <tissue evidence="2">Leaf</tissue>
    </source>
</reference>
<dbReference type="InterPro" id="IPR016135">
    <property type="entry name" value="UBQ-conjugating_enzyme/RWD"/>
</dbReference>
<evidence type="ECO:0000313" key="2">
    <source>
        <dbReference type="EMBL" id="KAG2303964.1"/>
    </source>
</evidence>
<sequence>MAFSEEDNIFCWKGTIIGSRYTGLEGTDYRIKEDKIFSLAFFNDCLFKTPKIMFENFCFHPSVDIYDNICFDILQTSQQKCGAVWSGKYPEYRLFISGWILRKMHMEICTRGFHSRHERWKTIVSKSHLKGVGIDWWYVRNIMDESSIWRVINVVPSTYDLHADSSILSTEEETTRNIYSRDDMETIGEIEKMVKSLKWNVRMAHSKMEKE</sequence>
<name>A0A8X7SBE2_BRACI</name>
<accession>A0A8X7SBE2</accession>
<dbReference type="AlphaFoldDB" id="A0A8X7SBE2"/>
<evidence type="ECO:0000313" key="3">
    <source>
        <dbReference type="Proteomes" id="UP000886595"/>
    </source>
</evidence>
<dbReference type="Proteomes" id="UP000886595">
    <property type="component" value="Unassembled WGS sequence"/>
</dbReference>
<comment type="caution">
    <text evidence="2">The sequence shown here is derived from an EMBL/GenBank/DDBJ whole genome shotgun (WGS) entry which is preliminary data.</text>
</comment>
<dbReference type="InterPro" id="IPR000608">
    <property type="entry name" value="UBC"/>
</dbReference>
<gene>
    <name evidence="2" type="ORF">Bca52824_032615</name>
</gene>
<organism evidence="2 3">
    <name type="scientific">Brassica carinata</name>
    <name type="common">Ethiopian mustard</name>
    <name type="synonym">Abyssinian cabbage</name>
    <dbReference type="NCBI Taxonomy" id="52824"/>
    <lineage>
        <taxon>Eukaryota</taxon>
        <taxon>Viridiplantae</taxon>
        <taxon>Streptophyta</taxon>
        <taxon>Embryophyta</taxon>
        <taxon>Tracheophyta</taxon>
        <taxon>Spermatophyta</taxon>
        <taxon>Magnoliopsida</taxon>
        <taxon>eudicotyledons</taxon>
        <taxon>Gunneridae</taxon>
        <taxon>Pentapetalae</taxon>
        <taxon>rosids</taxon>
        <taxon>malvids</taxon>
        <taxon>Brassicales</taxon>
        <taxon>Brassicaceae</taxon>
        <taxon>Brassiceae</taxon>
        <taxon>Brassica</taxon>
    </lineage>
</organism>
<dbReference type="EMBL" id="JAAMPC010000007">
    <property type="protein sequence ID" value="KAG2303964.1"/>
    <property type="molecule type" value="Genomic_DNA"/>
</dbReference>
<protein>
    <recommendedName>
        <fullName evidence="1">UBC core domain-containing protein</fullName>
    </recommendedName>
</protein>
<dbReference type="Pfam" id="PF00179">
    <property type="entry name" value="UQ_con"/>
    <property type="match status" value="1"/>
</dbReference>
<keyword evidence="3" id="KW-1185">Reference proteome</keyword>
<dbReference type="SUPFAM" id="SSF54495">
    <property type="entry name" value="UBC-like"/>
    <property type="match status" value="1"/>
</dbReference>
<dbReference type="Gene3D" id="3.10.110.10">
    <property type="entry name" value="Ubiquitin Conjugating Enzyme"/>
    <property type="match status" value="1"/>
</dbReference>
<proteinExistence type="predicted"/>
<feature type="domain" description="UBC core" evidence="1">
    <location>
        <begin position="4"/>
        <end position="78"/>
    </location>
</feature>
<evidence type="ECO:0000259" key="1">
    <source>
        <dbReference type="Pfam" id="PF00179"/>
    </source>
</evidence>